<keyword evidence="4" id="KW-1185">Reference proteome</keyword>
<reference evidence="3 4" key="1">
    <citation type="submission" date="2018-07" db="EMBL/GenBank/DDBJ databases">
        <title>Desertimonas flava gen. nov. sp. nov.</title>
        <authorList>
            <person name="Liu S."/>
        </authorList>
    </citation>
    <scope>NUCLEOTIDE SEQUENCE [LARGE SCALE GENOMIC DNA]</scope>
    <source>
        <strain evidence="3 4">16Sb5-5</strain>
    </source>
</reference>
<organism evidence="3 4">
    <name type="scientific">Desertihabitans brevis</name>
    <dbReference type="NCBI Taxonomy" id="2268447"/>
    <lineage>
        <taxon>Bacteria</taxon>
        <taxon>Bacillati</taxon>
        <taxon>Actinomycetota</taxon>
        <taxon>Actinomycetes</taxon>
        <taxon>Propionibacteriales</taxon>
        <taxon>Propionibacteriaceae</taxon>
        <taxon>Desertihabitans</taxon>
    </lineage>
</organism>
<dbReference type="SUPFAM" id="SSF52540">
    <property type="entry name" value="P-loop containing nucleoside triphosphate hydrolases"/>
    <property type="match status" value="1"/>
</dbReference>
<dbReference type="RefSeq" id="WP_114126917.1">
    <property type="nucleotide sequence ID" value="NZ_QOUI01000007.1"/>
</dbReference>
<dbReference type="Proteomes" id="UP000252770">
    <property type="component" value="Unassembled WGS sequence"/>
</dbReference>
<evidence type="ECO:0000313" key="3">
    <source>
        <dbReference type="EMBL" id="RCK69061.1"/>
    </source>
</evidence>
<dbReference type="AlphaFoldDB" id="A0A367YVR2"/>
<dbReference type="GO" id="GO:0019843">
    <property type="term" value="F:rRNA binding"/>
    <property type="evidence" value="ECO:0007669"/>
    <property type="project" value="TreeGrafter"/>
</dbReference>
<dbReference type="GO" id="GO:0043024">
    <property type="term" value="F:ribosomal small subunit binding"/>
    <property type="evidence" value="ECO:0007669"/>
    <property type="project" value="TreeGrafter"/>
</dbReference>
<dbReference type="InterPro" id="IPR006073">
    <property type="entry name" value="GTP-bd"/>
</dbReference>
<accession>A0A367YVR2</accession>
<keyword evidence="1" id="KW-1133">Transmembrane helix</keyword>
<dbReference type="Gene3D" id="3.40.50.300">
    <property type="entry name" value="P-loop containing nucleotide triphosphate hydrolases"/>
    <property type="match status" value="1"/>
</dbReference>
<name>A0A367YVR2_9ACTN</name>
<dbReference type="InterPro" id="IPR005662">
    <property type="entry name" value="GTPase_Era-like"/>
</dbReference>
<dbReference type="GO" id="GO:0005525">
    <property type="term" value="F:GTP binding"/>
    <property type="evidence" value="ECO:0007669"/>
    <property type="project" value="InterPro"/>
</dbReference>
<dbReference type="PANTHER" id="PTHR42698:SF1">
    <property type="entry name" value="GTPASE ERA, MITOCHONDRIAL"/>
    <property type="match status" value="1"/>
</dbReference>
<evidence type="ECO:0000313" key="4">
    <source>
        <dbReference type="Proteomes" id="UP000252770"/>
    </source>
</evidence>
<protein>
    <submittedName>
        <fullName evidence="3">ABC transporter</fullName>
    </submittedName>
</protein>
<proteinExistence type="predicted"/>
<dbReference type="GO" id="GO:0000028">
    <property type="term" value="P:ribosomal small subunit assembly"/>
    <property type="evidence" value="ECO:0007669"/>
    <property type="project" value="TreeGrafter"/>
</dbReference>
<evidence type="ECO:0000259" key="2">
    <source>
        <dbReference type="Pfam" id="PF01926"/>
    </source>
</evidence>
<dbReference type="Pfam" id="PF01926">
    <property type="entry name" value="MMR_HSR1"/>
    <property type="match status" value="1"/>
</dbReference>
<keyword evidence="1" id="KW-0472">Membrane</keyword>
<keyword evidence="1" id="KW-0812">Transmembrane</keyword>
<gene>
    <name evidence="3" type="ORF">DT076_11935</name>
</gene>
<dbReference type="GO" id="GO:0005829">
    <property type="term" value="C:cytosol"/>
    <property type="evidence" value="ECO:0007669"/>
    <property type="project" value="TreeGrafter"/>
</dbReference>
<feature type="transmembrane region" description="Helical" evidence="1">
    <location>
        <begin position="477"/>
        <end position="497"/>
    </location>
</feature>
<sequence>MQLRRTPRTSRGLAGRLQQLAEGAELSRGRVDDALLLRAQQVVDRAEGRLAASGDFTVAALAGATGSGKSSLFNALVGQPLTTTGVRRPTTSEAFAVTWGDDPPTDLLDWLDVRRRHSLPADPARDHLVLLDLPDHDSTEVEHRIEAHRLVQLVDLMVWVVDPQKYADAALHDQFLAPMAEHRDVMLVVLNQVDRLTRSEADACQRDLERLLARDGLAGVPVLSLSAVTGLGVPRLQKAIAQRVAEKSAAAQRLTVDVVEAARALREAAGPAGAEEGRQLREERPRLVEALSAAAGVPEVVAAVEGSWRHRGALATGWPALSWLGRFRPDPLRRLHLDRVPAAVGKARRAVLEPTTVSRSSLPAARGAVQAGVDTALRRLAEDAAAGTSRGWSDRVREASLQHRADLPDRLDRAVAGTDLEMGRHRWWWNAVRVVQWVLVAAVLAGLLWLGADFGLAYLRLPPLPEVLWWRFPAPTWLTVGGVLAGLLLAGASRLAIGVSARRQGLRARRALRRAVAEVAEDAVLGPVQDELSRRARAVAALDRAGR</sequence>
<dbReference type="InterPro" id="IPR027417">
    <property type="entry name" value="P-loop_NTPase"/>
</dbReference>
<feature type="domain" description="G" evidence="2">
    <location>
        <begin position="59"/>
        <end position="191"/>
    </location>
</feature>
<feature type="transmembrane region" description="Helical" evidence="1">
    <location>
        <begin position="434"/>
        <end position="457"/>
    </location>
</feature>
<dbReference type="PANTHER" id="PTHR42698">
    <property type="entry name" value="GTPASE ERA"/>
    <property type="match status" value="1"/>
</dbReference>
<comment type="caution">
    <text evidence="3">The sequence shown here is derived from an EMBL/GenBank/DDBJ whole genome shotgun (WGS) entry which is preliminary data.</text>
</comment>
<evidence type="ECO:0000256" key="1">
    <source>
        <dbReference type="SAM" id="Phobius"/>
    </source>
</evidence>
<dbReference type="EMBL" id="QOUI01000007">
    <property type="protein sequence ID" value="RCK69061.1"/>
    <property type="molecule type" value="Genomic_DNA"/>
</dbReference>